<dbReference type="InterPro" id="IPR029472">
    <property type="entry name" value="Copia-like_N"/>
</dbReference>
<dbReference type="InterPro" id="IPR043502">
    <property type="entry name" value="DNA/RNA_pol_sf"/>
</dbReference>
<dbReference type="Pfam" id="PF07727">
    <property type="entry name" value="RVT_2"/>
    <property type="match status" value="1"/>
</dbReference>
<dbReference type="Gramene" id="C.cajan_20778.t">
    <property type="protein sequence ID" value="C.cajan_20778.t"/>
    <property type="gene ID" value="C.cajan_20778"/>
</dbReference>
<evidence type="ECO:0000256" key="1">
    <source>
        <dbReference type="SAM" id="MobiDB-lite"/>
    </source>
</evidence>
<dbReference type="SUPFAM" id="SSF53098">
    <property type="entry name" value="Ribonuclease H-like"/>
    <property type="match status" value="1"/>
</dbReference>
<feature type="region of interest" description="Disordered" evidence="1">
    <location>
        <begin position="215"/>
        <end position="259"/>
    </location>
</feature>
<feature type="domain" description="Retrotransposon Copia-like N-terminal" evidence="3">
    <location>
        <begin position="23"/>
        <end position="58"/>
    </location>
</feature>
<dbReference type="InterPro" id="IPR013103">
    <property type="entry name" value="RVT_2"/>
</dbReference>
<dbReference type="Proteomes" id="UP000075243">
    <property type="component" value="Chromosome 1"/>
</dbReference>
<dbReference type="InterPro" id="IPR012337">
    <property type="entry name" value="RNaseH-like_sf"/>
</dbReference>
<dbReference type="EMBL" id="CM003603">
    <property type="protein sequence ID" value="KYP77128.1"/>
    <property type="molecule type" value="Genomic_DNA"/>
</dbReference>
<feature type="domain" description="Reverse transcriptase Ty1/copia-type" evidence="2">
    <location>
        <begin position="344"/>
        <end position="586"/>
    </location>
</feature>
<evidence type="ECO:0000259" key="3">
    <source>
        <dbReference type="Pfam" id="PF14244"/>
    </source>
</evidence>
<dbReference type="SUPFAM" id="SSF56672">
    <property type="entry name" value="DNA/RNA polymerases"/>
    <property type="match status" value="1"/>
</dbReference>
<gene>
    <name evidence="5" type="ORF">KK1_021399</name>
</gene>
<keyword evidence="6" id="KW-1185">Reference proteome</keyword>
<sequence length="732" mass="84165">MEEEKKANAQEVHIDIMSPYYIHASDSPGQIFVSEPLNDGNYGEWVTDMSNALYAKKKKNSYILEVARALRFHSGLPIEFWGECVLTAVHIINRLPSKVIGNKTPYEKLMGKKPNYEHLRVFGCLVYVLKNKKERKFDERGRACIFMGYPRGQKGYKVYDIEKKEIQISRDVIFCEHEFPFKAEKTIMLKQVTPPVLEETEDIATREAKCLVEQDVEETRGESAHEENHDVESLQERNTASGSVENEHNKESRSRRMRHPPRHLEEYEVDLPPSITRFQSDPPSGNSVVYPLSSYLSYDNFSHSYKALLATISLHSEPKNFSQAVKHECWREATKKEIEALEKNETWTLEALPPGKNAVDSKWVFKIKYKPNGEIERYKARLVARGFTQVEGVDFHETFAPVAKLVTLRCLLTIATTNGWEVHQLDVNNAFLHGELEEEVYMCIPQGFAKEGETRVCKLRKSLYGRRQASRNWYQKFTNALNKVGFRQSRADHSLFIYKWEGVFLVALIYVDDVILVGNEQETMQQMKNYLDREFSIKDLGTLKYFLGIEVARSSHGIFLSQRKYVLDILKETGIQGCRPSKFPMEQNCKLQASDDEQDTDVTRYKRLVGRLLYLTVTRPDITYAVNTLCQFVAAPKQRHMDAIERVLRYLKSTPGQGILLKSGAELRLEAYCDADWGGCPFTRRSCTGYLIMLGGAPISWRSKRKPVVAKSSAEAEYRAMAATVSEVIWLR</sequence>
<dbReference type="Pfam" id="PF14244">
    <property type="entry name" value="Retrotran_gag_3"/>
    <property type="match status" value="1"/>
</dbReference>
<accession>A0A151UD22</accession>
<dbReference type="AlphaFoldDB" id="A0A151UD22"/>
<protein>
    <submittedName>
        <fullName evidence="5">Retrovirus-related Pol polyprotein from transposon TNT 1-94</fullName>
    </submittedName>
</protein>
<evidence type="ECO:0000313" key="6">
    <source>
        <dbReference type="Proteomes" id="UP000075243"/>
    </source>
</evidence>
<dbReference type="PANTHER" id="PTHR11439:SF498">
    <property type="entry name" value="DNAK FAMILY PROTEIN"/>
    <property type="match status" value="1"/>
</dbReference>
<dbReference type="PANTHER" id="PTHR11439">
    <property type="entry name" value="GAG-POL-RELATED RETROTRANSPOSON"/>
    <property type="match status" value="1"/>
</dbReference>
<name>A0A151UD22_CAJCA</name>
<evidence type="ECO:0000313" key="5">
    <source>
        <dbReference type="EMBL" id="KYP77128.1"/>
    </source>
</evidence>
<proteinExistence type="predicted"/>
<dbReference type="Pfam" id="PF25597">
    <property type="entry name" value="SH3_retrovirus"/>
    <property type="match status" value="1"/>
</dbReference>
<feature type="compositionally biased region" description="Basic and acidic residues" evidence="1">
    <location>
        <begin position="245"/>
        <end position="254"/>
    </location>
</feature>
<evidence type="ECO:0000259" key="2">
    <source>
        <dbReference type="Pfam" id="PF07727"/>
    </source>
</evidence>
<feature type="domain" description="Retroviral polymerase SH3-like" evidence="4">
    <location>
        <begin position="124"/>
        <end position="184"/>
    </location>
</feature>
<dbReference type="InterPro" id="IPR057670">
    <property type="entry name" value="SH3_retrovirus"/>
</dbReference>
<feature type="compositionally biased region" description="Basic and acidic residues" evidence="1">
    <location>
        <begin position="215"/>
        <end position="235"/>
    </location>
</feature>
<evidence type="ECO:0000259" key="4">
    <source>
        <dbReference type="Pfam" id="PF25597"/>
    </source>
</evidence>
<dbReference type="CDD" id="cd09272">
    <property type="entry name" value="RNase_HI_RT_Ty1"/>
    <property type="match status" value="1"/>
</dbReference>
<dbReference type="OMA" id="REICAMP"/>
<reference evidence="5 6" key="1">
    <citation type="journal article" date="2012" name="Nat. Biotechnol.">
        <title>Draft genome sequence of pigeonpea (Cajanus cajan), an orphan legume crop of resource-poor farmers.</title>
        <authorList>
            <person name="Varshney R.K."/>
            <person name="Chen W."/>
            <person name="Li Y."/>
            <person name="Bharti A.K."/>
            <person name="Saxena R.K."/>
            <person name="Schlueter J.A."/>
            <person name="Donoghue M.T."/>
            <person name="Azam S."/>
            <person name="Fan G."/>
            <person name="Whaley A.M."/>
            <person name="Farmer A.D."/>
            <person name="Sheridan J."/>
            <person name="Iwata A."/>
            <person name="Tuteja R."/>
            <person name="Penmetsa R.V."/>
            <person name="Wu W."/>
            <person name="Upadhyaya H.D."/>
            <person name="Yang S.P."/>
            <person name="Shah T."/>
            <person name="Saxena K.B."/>
            <person name="Michael T."/>
            <person name="McCombie W.R."/>
            <person name="Yang B."/>
            <person name="Zhang G."/>
            <person name="Yang H."/>
            <person name="Wang J."/>
            <person name="Spillane C."/>
            <person name="Cook D.R."/>
            <person name="May G.D."/>
            <person name="Xu X."/>
            <person name="Jackson S.A."/>
        </authorList>
    </citation>
    <scope>NUCLEOTIDE SEQUENCE [LARGE SCALE GENOMIC DNA]</scope>
    <source>
        <strain evidence="6">cv. Asha</strain>
    </source>
</reference>
<organism evidence="5 6">
    <name type="scientific">Cajanus cajan</name>
    <name type="common">Pigeon pea</name>
    <name type="synonym">Cajanus indicus</name>
    <dbReference type="NCBI Taxonomy" id="3821"/>
    <lineage>
        <taxon>Eukaryota</taxon>
        <taxon>Viridiplantae</taxon>
        <taxon>Streptophyta</taxon>
        <taxon>Embryophyta</taxon>
        <taxon>Tracheophyta</taxon>
        <taxon>Spermatophyta</taxon>
        <taxon>Magnoliopsida</taxon>
        <taxon>eudicotyledons</taxon>
        <taxon>Gunneridae</taxon>
        <taxon>Pentapetalae</taxon>
        <taxon>rosids</taxon>
        <taxon>fabids</taxon>
        <taxon>Fabales</taxon>
        <taxon>Fabaceae</taxon>
        <taxon>Papilionoideae</taxon>
        <taxon>50 kb inversion clade</taxon>
        <taxon>NPAAA clade</taxon>
        <taxon>indigoferoid/millettioid clade</taxon>
        <taxon>Phaseoleae</taxon>
        <taxon>Cajanus</taxon>
    </lineage>
</organism>